<dbReference type="Gramene" id="TVU41949">
    <property type="protein sequence ID" value="TVU41949"/>
    <property type="gene ID" value="EJB05_15511"/>
</dbReference>
<dbReference type="Gene3D" id="1.10.510.10">
    <property type="entry name" value="Transferase(Phosphotransferase) domain 1"/>
    <property type="match status" value="1"/>
</dbReference>
<gene>
    <name evidence="1" type="ORF">EJB05_15511</name>
</gene>
<organism evidence="1 2">
    <name type="scientific">Eragrostis curvula</name>
    <name type="common">weeping love grass</name>
    <dbReference type="NCBI Taxonomy" id="38414"/>
    <lineage>
        <taxon>Eukaryota</taxon>
        <taxon>Viridiplantae</taxon>
        <taxon>Streptophyta</taxon>
        <taxon>Embryophyta</taxon>
        <taxon>Tracheophyta</taxon>
        <taxon>Spermatophyta</taxon>
        <taxon>Magnoliopsida</taxon>
        <taxon>Liliopsida</taxon>
        <taxon>Poales</taxon>
        <taxon>Poaceae</taxon>
        <taxon>PACMAD clade</taxon>
        <taxon>Chloridoideae</taxon>
        <taxon>Eragrostideae</taxon>
        <taxon>Eragrostidinae</taxon>
        <taxon>Eragrostis</taxon>
    </lineage>
</organism>
<dbReference type="AlphaFoldDB" id="A0A5J9W0J4"/>
<protein>
    <recommendedName>
        <fullName evidence="3">Serine-threonine/tyrosine-protein kinase catalytic domain-containing protein</fullName>
    </recommendedName>
</protein>
<dbReference type="PANTHER" id="PTHR27006">
    <property type="entry name" value="PROMASTIGOTE SURFACE ANTIGEN PROTEIN PSA"/>
    <property type="match status" value="1"/>
</dbReference>
<evidence type="ECO:0000313" key="1">
    <source>
        <dbReference type="EMBL" id="TVU41949.1"/>
    </source>
</evidence>
<evidence type="ECO:0008006" key="3">
    <source>
        <dbReference type="Google" id="ProtNLM"/>
    </source>
</evidence>
<comment type="caution">
    <text evidence="1">The sequence shown here is derived from an EMBL/GenBank/DDBJ whole genome shotgun (WGS) entry which is preliminary data.</text>
</comment>
<evidence type="ECO:0000313" key="2">
    <source>
        <dbReference type="Proteomes" id="UP000324897"/>
    </source>
</evidence>
<dbReference type="Proteomes" id="UP000324897">
    <property type="component" value="Chromosome 4"/>
</dbReference>
<proteinExistence type="predicted"/>
<accession>A0A5J9W0J4</accession>
<sequence length="68" mass="7724">MNWAEVAQDAGRMKEIFGPAKVDQPQLMEIKRCIEVGLLCMQSDRHKRPTMADVILMLSGEKEIPIPE</sequence>
<reference evidence="1 2" key="1">
    <citation type="journal article" date="2019" name="Sci. Rep.">
        <title>A high-quality genome of Eragrostis curvula grass provides insights into Poaceae evolution and supports new strategies to enhance forage quality.</title>
        <authorList>
            <person name="Carballo J."/>
            <person name="Santos B.A.C.M."/>
            <person name="Zappacosta D."/>
            <person name="Garbus I."/>
            <person name="Selva J.P."/>
            <person name="Gallo C.A."/>
            <person name="Diaz A."/>
            <person name="Albertini E."/>
            <person name="Caccamo M."/>
            <person name="Echenique V."/>
        </authorList>
    </citation>
    <scope>NUCLEOTIDE SEQUENCE [LARGE SCALE GENOMIC DNA]</scope>
    <source>
        <strain evidence="2">cv. Victoria</strain>
        <tissue evidence="1">Leaf</tissue>
    </source>
</reference>
<dbReference type="EMBL" id="RWGY01000007">
    <property type="protein sequence ID" value="TVU41949.1"/>
    <property type="molecule type" value="Genomic_DNA"/>
</dbReference>
<dbReference type="PANTHER" id="PTHR27006:SF601">
    <property type="entry name" value="PROTEIN KINASE DOMAIN-CONTAINING PROTEIN"/>
    <property type="match status" value="1"/>
</dbReference>
<dbReference type="OrthoDB" id="688137at2759"/>
<keyword evidence="2" id="KW-1185">Reference proteome</keyword>
<name>A0A5J9W0J4_9POAL</name>
<feature type="non-terminal residue" evidence="1">
    <location>
        <position position="1"/>
    </location>
</feature>